<dbReference type="EMBL" id="JRPQ01000060">
    <property type="protein sequence ID" value="KGI22682.1"/>
    <property type="molecule type" value="Genomic_DNA"/>
</dbReference>
<protein>
    <submittedName>
        <fullName evidence="1">Uncharacterized protein</fullName>
    </submittedName>
</protein>
<name>A0A098YTQ9_9BACT</name>
<proteinExistence type="predicted"/>
<comment type="caution">
    <text evidence="1">The sequence shown here is derived from an EMBL/GenBank/DDBJ whole genome shotgun (WGS) entry which is preliminary data.</text>
</comment>
<organism evidence="1 2">
    <name type="scientific">Hoylesella timonensis S9-PR14</name>
    <dbReference type="NCBI Taxonomy" id="1401062"/>
    <lineage>
        <taxon>Bacteria</taxon>
        <taxon>Pseudomonadati</taxon>
        <taxon>Bacteroidota</taxon>
        <taxon>Bacteroidia</taxon>
        <taxon>Bacteroidales</taxon>
        <taxon>Prevotellaceae</taxon>
        <taxon>Hoylesella</taxon>
    </lineage>
</organism>
<evidence type="ECO:0000313" key="1">
    <source>
        <dbReference type="EMBL" id="KGI22682.1"/>
    </source>
</evidence>
<reference evidence="1 2" key="1">
    <citation type="submission" date="2014-07" db="EMBL/GenBank/DDBJ databases">
        <authorList>
            <person name="McCorrison J."/>
            <person name="Sanka R."/>
            <person name="Torralba M."/>
            <person name="Gillis M."/>
            <person name="Haft D.H."/>
            <person name="Methe B."/>
            <person name="Sutton G."/>
            <person name="Nelson K.E."/>
        </authorList>
    </citation>
    <scope>NUCLEOTIDE SEQUENCE [LARGE SCALE GENOMIC DNA]</scope>
    <source>
        <strain evidence="1 2">S9-PR14</strain>
    </source>
</reference>
<sequence length="65" mass="7710">MSYHFTKKRPSKIFKIEKFNRQMLNKNGLIFTNEAFFQAETLTSLAWKHSLEVLFTYFSGIKACK</sequence>
<dbReference type="Proteomes" id="UP000029723">
    <property type="component" value="Unassembled WGS sequence"/>
</dbReference>
<evidence type="ECO:0000313" key="2">
    <source>
        <dbReference type="Proteomes" id="UP000029723"/>
    </source>
</evidence>
<gene>
    <name evidence="1" type="ORF">HMPREF9304_03025</name>
</gene>
<dbReference type="AlphaFoldDB" id="A0A098YTQ9"/>
<accession>A0A098YTQ9</accession>